<evidence type="ECO:0000256" key="1">
    <source>
        <dbReference type="ARBA" id="ARBA00001966"/>
    </source>
</evidence>
<dbReference type="InterPro" id="IPR006555">
    <property type="entry name" value="ATP-dep_Helicase_C"/>
</dbReference>
<gene>
    <name evidence="9" type="ORF">ACFQY0_04940</name>
</gene>
<evidence type="ECO:0000256" key="2">
    <source>
        <dbReference type="ARBA" id="ARBA00022741"/>
    </source>
</evidence>
<dbReference type="InterPro" id="IPR011545">
    <property type="entry name" value="DEAD/DEAH_box_helicase_dom"/>
</dbReference>
<feature type="domain" description="Helicase ATP-binding" evidence="8">
    <location>
        <begin position="68"/>
        <end position="337"/>
    </location>
</feature>
<dbReference type="SMART" id="SM00491">
    <property type="entry name" value="HELICc2"/>
    <property type="match status" value="1"/>
</dbReference>
<comment type="caution">
    <text evidence="9">The sequence shown here is derived from an EMBL/GenBank/DDBJ whole genome shotgun (WGS) entry which is preliminary data.</text>
</comment>
<dbReference type="Pfam" id="PF13307">
    <property type="entry name" value="Helicase_C_2"/>
    <property type="match status" value="1"/>
</dbReference>
<dbReference type="InterPro" id="IPR014013">
    <property type="entry name" value="Helic_SF1/SF2_ATP-bd_DinG/Rad3"/>
</dbReference>
<organism evidence="9 10">
    <name type="scientific">Haloferula chungangensis</name>
    <dbReference type="NCBI Taxonomy" id="1048331"/>
    <lineage>
        <taxon>Bacteria</taxon>
        <taxon>Pseudomonadati</taxon>
        <taxon>Verrucomicrobiota</taxon>
        <taxon>Verrucomicrobiia</taxon>
        <taxon>Verrucomicrobiales</taxon>
        <taxon>Verrucomicrobiaceae</taxon>
        <taxon>Haloferula</taxon>
    </lineage>
</organism>
<dbReference type="InterPro" id="IPR045028">
    <property type="entry name" value="DinG/Rad3-like"/>
</dbReference>
<evidence type="ECO:0000256" key="7">
    <source>
        <dbReference type="ARBA" id="ARBA00048954"/>
    </source>
</evidence>
<dbReference type="Proteomes" id="UP001596472">
    <property type="component" value="Unassembled WGS sequence"/>
</dbReference>
<comment type="catalytic activity">
    <reaction evidence="7">
        <text>ATP + H2O = ADP + phosphate + H(+)</text>
        <dbReference type="Rhea" id="RHEA:13065"/>
        <dbReference type="ChEBI" id="CHEBI:15377"/>
        <dbReference type="ChEBI" id="CHEBI:15378"/>
        <dbReference type="ChEBI" id="CHEBI:30616"/>
        <dbReference type="ChEBI" id="CHEBI:43474"/>
        <dbReference type="ChEBI" id="CHEBI:456216"/>
        <dbReference type="EC" id="5.6.2.3"/>
    </reaction>
</comment>
<keyword evidence="2" id="KW-0547">Nucleotide-binding</keyword>
<name>A0ABW2L4T0_9BACT</name>
<protein>
    <recommendedName>
        <fullName evidence="6">DNA 5'-3' helicase</fullName>
        <ecNumber evidence="6">5.6.2.3</ecNumber>
    </recommendedName>
</protein>
<evidence type="ECO:0000313" key="9">
    <source>
        <dbReference type="EMBL" id="MFC7336515.1"/>
    </source>
</evidence>
<comment type="cofactor">
    <cofactor evidence="1">
        <name>[4Fe-4S] cluster</name>
        <dbReference type="ChEBI" id="CHEBI:49883"/>
    </cofactor>
</comment>
<keyword evidence="10" id="KW-1185">Reference proteome</keyword>
<evidence type="ECO:0000256" key="6">
    <source>
        <dbReference type="ARBA" id="ARBA00044969"/>
    </source>
</evidence>
<dbReference type="SUPFAM" id="SSF52540">
    <property type="entry name" value="P-loop containing nucleoside triphosphate hydrolases"/>
    <property type="match status" value="1"/>
</dbReference>
<keyword evidence="4" id="KW-0067">ATP-binding</keyword>
<dbReference type="GO" id="GO:0003678">
    <property type="term" value="F:DNA helicase activity"/>
    <property type="evidence" value="ECO:0007669"/>
    <property type="project" value="UniProtKB-EC"/>
</dbReference>
<keyword evidence="9" id="KW-0347">Helicase</keyword>
<dbReference type="PANTHER" id="PTHR11472">
    <property type="entry name" value="DNA REPAIR DEAD HELICASE RAD3/XP-D SUBFAMILY MEMBER"/>
    <property type="match status" value="1"/>
</dbReference>
<dbReference type="Gene3D" id="3.40.50.300">
    <property type="entry name" value="P-loop containing nucleotide triphosphate hydrolases"/>
    <property type="match status" value="2"/>
</dbReference>
<dbReference type="EC" id="5.6.2.3" evidence="6"/>
<comment type="similarity">
    <text evidence="5">Belongs to the helicase family. DinG subfamily.</text>
</comment>
<evidence type="ECO:0000256" key="5">
    <source>
        <dbReference type="ARBA" id="ARBA00038058"/>
    </source>
</evidence>
<reference evidence="10" key="1">
    <citation type="journal article" date="2019" name="Int. J. Syst. Evol. Microbiol.">
        <title>The Global Catalogue of Microorganisms (GCM) 10K type strain sequencing project: providing services to taxonomists for standard genome sequencing and annotation.</title>
        <authorList>
            <consortium name="The Broad Institute Genomics Platform"/>
            <consortium name="The Broad Institute Genome Sequencing Center for Infectious Disease"/>
            <person name="Wu L."/>
            <person name="Ma J."/>
        </authorList>
    </citation>
    <scope>NUCLEOTIDE SEQUENCE [LARGE SCALE GENOMIC DNA]</scope>
    <source>
        <strain evidence="10">CGMCC 4.1467</strain>
    </source>
</reference>
<dbReference type="InterPro" id="IPR014001">
    <property type="entry name" value="Helicase_ATP-bd"/>
</dbReference>
<keyword evidence="3 9" id="KW-0378">Hydrolase</keyword>
<proteinExistence type="inferred from homology"/>
<evidence type="ECO:0000313" key="10">
    <source>
        <dbReference type="Proteomes" id="UP001596472"/>
    </source>
</evidence>
<accession>A0ABW2L4T0</accession>
<dbReference type="PROSITE" id="PS51193">
    <property type="entry name" value="HELICASE_ATP_BIND_2"/>
    <property type="match status" value="1"/>
</dbReference>
<evidence type="ECO:0000256" key="4">
    <source>
        <dbReference type="ARBA" id="ARBA00022840"/>
    </source>
</evidence>
<dbReference type="InterPro" id="IPR027417">
    <property type="entry name" value="P-loop_NTPase"/>
</dbReference>
<dbReference type="PANTHER" id="PTHR11472:SF34">
    <property type="entry name" value="REGULATOR OF TELOMERE ELONGATION HELICASE 1"/>
    <property type="match status" value="1"/>
</dbReference>
<dbReference type="SMART" id="SM00487">
    <property type="entry name" value="DEXDc"/>
    <property type="match status" value="1"/>
</dbReference>
<dbReference type="GO" id="GO:0016787">
    <property type="term" value="F:hydrolase activity"/>
    <property type="evidence" value="ECO:0007669"/>
    <property type="project" value="UniProtKB-KW"/>
</dbReference>
<evidence type="ECO:0000256" key="3">
    <source>
        <dbReference type="ARBA" id="ARBA00022801"/>
    </source>
</evidence>
<dbReference type="EMBL" id="JBHTBS010000002">
    <property type="protein sequence ID" value="MFC7336515.1"/>
    <property type="molecule type" value="Genomic_DNA"/>
</dbReference>
<evidence type="ECO:0000259" key="8">
    <source>
        <dbReference type="PROSITE" id="PS51193"/>
    </source>
</evidence>
<dbReference type="Pfam" id="PF00270">
    <property type="entry name" value="DEAD"/>
    <property type="match status" value="1"/>
</dbReference>
<sequence>MASTRGRMAGMWKMGSAYLDEDRSDFSFQDWKVRGLGAKWGRMIGLGEGHAETDQFVEEIARAFSPKGVMAKSSDFEFRPQQQEMAMAVAKALTERRSLVAEAGTGVGKSLAYLLPAARYALESGRKAIVSTHTINLQEQLIRKDIPIVRKLLGEDFPAILLKGRQNYLCPSRLKRAFEQTGDLFSSSENEELNEIRRWAEGTRDGTLSDLEFQPSRKVWLQVCSEPHICTARYCGPRGNCFFQEARKAAAEAKMLVVNHTLFFALLDTGEWSDEEKPSGFLFPNDFAVLDEAHTVEQVAAVQLGLRVSQAGLRFDLQRLYDGRRRKGILKSYGKASMLRAVEEARMAAEEFFDEMGKVAKFGDWSKEWRVREPDVISNRAAEPLRRLWQEIDAVAAEQEHEPSRLELQDASRKLREAHGGIAAFLDQSDEDCVHWVERGGRDETYISLHAAPVRVADKLRPLLFGKGKTCIMASATLGVGDPSLGWFRSRVGAEEVEARSIGSPFDYQSQMRIKLWKSMPEPNSPEYGKAMIRAIGEAVKMSEGRAFVLFTSYKMMRDAASELRDKFERRGWRLLMQGDGMPRHRMIEEFRRDVHSVIFGTDSFWTGVDVPGEALSNVVVTRLPFAVPDHPLTQSRLEAIEAEGGNPFMDYSVPEAILKLRQGVGRLIRTAKDEGLVCLLDNRVLTKRYGRVFLDALPDAPRDIVS</sequence>